<dbReference type="InterPro" id="IPR050415">
    <property type="entry name" value="MRET"/>
</dbReference>
<dbReference type="InterPro" id="IPR017938">
    <property type="entry name" value="Riboflavin_synthase-like_b-brl"/>
</dbReference>
<dbReference type="InterPro" id="IPR012675">
    <property type="entry name" value="Beta-grasp_dom_sf"/>
</dbReference>
<dbReference type="PANTHER" id="PTHR47354:SF5">
    <property type="entry name" value="PROTEIN RFBI"/>
    <property type="match status" value="1"/>
</dbReference>
<dbReference type="PROSITE" id="PS00197">
    <property type="entry name" value="2FE2S_FER_1"/>
    <property type="match status" value="1"/>
</dbReference>
<dbReference type="InterPro" id="IPR001041">
    <property type="entry name" value="2Fe-2S_ferredoxin-type"/>
</dbReference>
<dbReference type="Gene3D" id="3.40.50.80">
    <property type="entry name" value="Nucleotide-binding domain of ferredoxin-NADP reductase (FNR) module"/>
    <property type="match status" value="1"/>
</dbReference>
<keyword evidence="2" id="KW-0411">Iron-sulfur</keyword>
<dbReference type="InterPro" id="IPR008333">
    <property type="entry name" value="Cbr1-like_FAD-bd_dom"/>
</dbReference>
<organism evidence="5 6">
    <name type="scientific">Rhodoferax lithotrophicus</name>
    <dbReference type="NCBI Taxonomy" id="2798804"/>
    <lineage>
        <taxon>Bacteria</taxon>
        <taxon>Pseudomonadati</taxon>
        <taxon>Pseudomonadota</taxon>
        <taxon>Betaproteobacteria</taxon>
        <taxon>Burkholderiales</taxon>
        <taxon>Comamonadaceae</taxon>
        <taxon>Rhodoferax</taxon>
    </lineage>
</organism>
<dbReference type="PRINTS" id="PR00410">
    <property type="entry name" value="PHEHYDRXLASE"/>
</dbReference>
<dbReference type="PROSITE" id="PS51085">
    <property type="entry name" value="2FE2S_FER_2"/>
    <property type="match status" value="1"/>
</dbReference>
<keyword evidence="2" id="KW-0001">2Fe-2S</keyword>
<dbReference type="PANTHER" id="PTHR47354">
    <property type="entry name" value="NADH OXIDOREDUCTASE HCR"/>
    <property type="match status" value="1"/>
</dbReference>
<evidence type="ECO:0000313" key="5">
    <source>
        <dbReference type="EMBL" id="BCO26167.1"/>
    </source>
</evidence>
<sequence length="345" mass="38163">MNEIVMTQTRITTEPGNHAFDQLGKDTVLRAALRAGLGFPYECNSGGCGSCKFELLAGEVENLWPQAPGLTERDHRRGLLLACQCTASTDIRIKVRTTPECEPVIKPQRRCARFAAANDITHDIREFRFVTEGGADFLAGQYAMLAIPGVSTPRAYSMSNVGNSQGEWHFQIRRVAHGVATDKLFHHLHAGDEIEIDGPYGLAYLRPEVTRDIVCVAGGSGLAPMVSIARGAAQSGMLKTRQLHFFYGGRTPRDICGETFLRELPGYGDRIHFHPVVSLPGQEGDSPWSGETGFVHDAVRRSLGDGLPNFEFYFAGPPPMTQTLQEMLMVDHQVPFEQIHFDRFF</sequence>
<dbReference type="SUPFAM" id="SSF54292">
    <property type="entry name" value="2Fe-2S ferredoxin-like"/>
    <property type="match status" value="1"/>
</dbReference>
<dbReference type="Proteomes" id="UP000824366">
    <property type="component" value="Chromosome"/>
</dbReference>
<evidence type="ECO:0000313" key="6">
    <source>
        <dbReference type="Proteomes" id="UP000824366"/>
    </source>
</evidence>
<dbReference type="InterPro" id="IPR039261">
    <property type="entry name" value="FNR_nucleotide-bd"/>
</dbReference>
<name>A0ABN6D2F7_9BURK</name>
<dbReference type="Pfam" id="PF00111">
    <property type="entry name" value="Fer2"/>
    <property type="match status" value="1"/>
</dbReference>
<keyword evidence="6" id="KW-1185">Reference proteome</keyword>
<dbReference type="EMBL" id="AP024238">
    <property type="protein sequence ID" value="BCO26167.1"/>
    <property type="molecule type" value="Genomic_DNA"/>
</dbReference>
<protein>
    <submittedName>
        <fullName evidence="5">Ferredoxin--NAD(P)(+) reductase CarAd</fullName>
    </submittedName>
</protein>
<evidence type="ECO:0000256" key="1">
    <source>
        <dbReference type="ARBA" id="ARBA00001974"/>
    </source>
</evidence>
<dbReference type="InterPro" id="IPR001433">
    <property type="entry name" value="OxRdtase_FAD/NAD-bd"/>
</dbReference>
<evidence type="ECO:0000259" key="3">
    <source>
        <dbReference type="PROSITE" id="PS51085"/>
    </source>
</evidence>
<dbReference type="SUPFAM" id="SSF63380">
    <property type="entry name" value="Riboflavin synthase domain-like"/>
    <property type="match status" value="1"/>
</dbReference>
<dbReference type="Pfam" id="PF00970">
    <property type="entry name" value="FAD_binding_6"/>
    <property type="match status" value="1"/>
</dbReference>
<evidence type="ECO:0000259" key="4">
    <source>
        <dbReference type="PROSITE" id="PS51384"/>
    </source>
</evidence>
<dbReference type="InterPro" id="IPR017927">
    <property type="entry name" value="FAD-bd_FR_type"/>
</dbReference>
<evidence type="ECO:0000256" key="2">
    <source>
        <dbReference type="ARBA" id="ARBA00022714"/>
    </source>
</evidence>
<dbReference type="InterPro" id="IPR036010">
    <property type="entry name" value="2Fe-2S_ferredoxin-like_sf"/>
</dbReference>
<dbReference type="Gene3D" id="2.40.30.10">
    <property type="entry name" value="Translation factors"/>
    <property type="match status" value="1"/>
</dbReference>
<dbReference type="PROSITE" id="PS51384">
    <property type="entry name" value="FAD_FR"/>
    <property type="match status" value="1"/>
</dbReference>
<dbReference type="Gene3D" id="3.10.20.30">
    <property type="match status" value="1"/>
</dbReference>
<dbReference type="InterPro" id="IPR006058">
    <property type="entry name" value="2Fe2S_fd_BS"/>
</dbReference>
<feature type="domain" description="FAD-binding FR-type" evidence="4">
    <location>
        <begin position="107"/>
        <end position="206"/>
    </location>
</feature>
<feature type="domain" description="2Fe-2S ferredoxin-type" evidence="3">
    <location>
        <begin position="2"/>
        <end position="99"/>
    </location>
</feature>
<accession>A0ABN6D2F7</accession>
<keyword evidence="2" id="KW-0479">Metal-binding</keyword>
<keyword evidence="2" id="KW-0408">Iron</keyword>
<dbReference type="Pfam" id="PF00175">
    <property type="entry name" value="NAD_binding_1"/>
    <property type="match status" value="1"/>
</dbReference>
<dbReference type="RefSeq" id="WP_317134827.1">
    <property type="nucleotide sequence ID" value="NZ_AP024238.1"/>
</dbReference>
<dbReference type="CDD" id="cd06190">
    <property type="entry name" value="T4MO_e_transfer_like"/>
    <property type="match status" value="1"/>
</dbReference>
<gene>
    <name evidence="5" type="ORF">MIZ03_1047</name>
</gene>
<comment type="cofactor">
    <cofactor evidence="1">
        <name>FAD</name>
        <dbReference type="ChEBI" id="CHEBI:57692"/>
    </cofactor>
</comment>
<reference evidence="5 6" key="1">
    <citation type="journal article" date="2021" name="Microbiol. Spectr.">
        <title>A Single Bacterium Capable of Oxidation and Reduction of Iron at Circumneutral pH.</title>
        <authorList>
            <person name="Kato S."/>
            <person name="Ohkuma M."/>
        </authorList>
    </citation>
    <scope>NUCLEOTIDE SEQUENCE [LARGE SCALE GENOMIC DNA]</scope>
    <source>
        <strain evidence="5 6">MIZ03</strain>
    </source>
</reference>
<dbReference type="CDD" id="cd00207">
    <property type="entry name" value="fer2"/>
    <property type="match status" value="1"/>
</dbReference>
<dbReference type="SUPFAM" id="SSF52343">
    <property type="entry name" value="Ferredoxin reductase-like, C-terminal NADP-linked domain"/>
    <property type="match status" value="1"/>
</dbReference>
<proteinExistence type="predicted"/>